<sequence length="58" mass="6708">MNNRLETIVDLKKYPIQDLNSPLIKELIKKCKSDLDQFSCATIPNFILPKSLKIMNTE</sequence>
<dbReference type="EMBL" id="UINC01183273">
    <property type="protein sequence ID" value="SVD93949.1"/>
    <property type="molecule type" value="Genomic_DNA"/>
</dbReference>
<reference evidence="1" key="1">
    <citation type="submission" date="2018-05" db="EMBL/GenBank/DDBJ databases">
        <authorList>
            <person name="Lanie J.A."/>
            <person name="Ng W.-L."/>
            <person name="Kazmierczak K.M."/>
            <person name="Andrzejewski T.M."/>
            <person name="Davidsen T.M."/>
            <person name="Wayne K.J."/>
            <person name="Tettelin H."/>
            <person name="Glass J.I."/>
            <person name="Rusch D."/>
            <person name="Podicherti R."/>
            <person name="Tsui H.-C.T."/>
            <person name="Winkler M.E."/>
        </authorList>
    </citation>
    <scope>NUCLEOTIDE SEQUENCE</scope>
</reference>
<evidence type="ECO:0000313" key="1">
    <source>
        <dbReference type="EMBL" id="SVD93949.1"/>
    </source>
</evidence>
<proteinExistence type="predicted"/>
<name>A0A382ZFD6_9ZZZZ</name>
<gene>
    <name evidence="1" type="ORF">METZ01_LOCUS446803</name>
</gene>
<protein>
    <submittedName>
        <fullName evidence="1">Uncharacterized protein</fullName>
    </submittedName>
</protein>
<dbReference type="AlphaFoldDB" id="A0A382ZFD6"/>
<accession>A0A382ZFD6</accession>
<feature type="non-terminal residue" evidence="1">
    <location>
        <position position="58"/>
    </location>
</feature>
<organism evidence="1">
    <name type="scientific">marine metagenome</name>
    <dbReference type="NCBI Taxonomy" id="408172"/>
    <lineage>
        <taxon>unclassified sequences</taxon>
        <taxon>metagenomes</taxon>
        <taxon>ecological metagenomes</taxon>
    </lineage>
</organism>